<name>A0AAW5LRB8_MAMSC</name>
<reference evidence="1" key="1">
    <citation type="submission" date="2022-07" db="EMBL/GenBank/DDBJ databases">
        <title>Bacterial species isolated from the porcine tonsil microbiota.</title>
        <authorList>
            <person name="Oliveira I.M.F."/>
        </authorList>
    </citation>
    <scope>NUCLEOTIDE SEQUENCE</scope>
    <source>
        <strain evidence="1">8QC2O2</strain>
    </source>
</reference>
<accession>A0AAW5LRB8</accession>
<dbReference type="RefSeq" id="WP_257099628.1">
    <property type="nucleotide sequence ID" value="NZ_JANILD010000010.1"/>
</dbReference>
<evidence type="ECO:0000313" key="2">
    <source>
        <dbReference type="Proteomes" id="UP001204068"/>
    </source>
</evidence>
<organism evidence="1 2">
    <name type="scientific">Mammaliicoccus sciuri</name>
    <name type="common">Staphylococcus sciuri</name>
    <dbReference type="NCBI Taxonomy" id="1296"/>
    <lineage>
        <taxon>Bacteria</taxon>
        <taxon>Bacillati</taxon>
        <taxon>Bacillota</taxon>
        <taxon>Bacilli</taxon>
        <taxon>Bacillales</taxon>
        <taxon>Staphylococcaceae</taxon>
        <taxon>Mammaliicoccus</taxon>
    </lineage>
</organism>
<sequence length="162" mass="19120">MVKYAPKIERISKYTKEDIAEAKANGVSYSVFLGRINRGWSVSQAVNTATHKRQLFTTEELNIMKKNGVTKKMFHLRISRGYPREVALSHPPNKHFVGMERTAYKKTVELNFKERVYKNDKPKPWLEKYPQKTVRGEYCKHLWENDIFPKRKVYANGIQSRR</sequence>
<proteinExistence type="predicted"/>
<dbReference type="Proteomes" id="UP001204068">
    <property type="component" value="Unassembled WGS sequence"/>
</dbReference>
<dbReference type="EMBL" id="JANILD010000010">
    <property type="protein sequence ID" value="MCQ9304979.1"/>
    <property type="molecule type" value="Genomic_DNA"/>
</dbReference>
<gene>
    <name evidence="1" type="ORF">NQ032_15320</name>
</gene>
<protein>
    <submittedName>
        <fullName evidence="1">Uncharacterized protein</fullName>
    </submittedName>
</protein>
<evidence type="ECO:0000313" key="1">
    <source>
        <dbReference type="EMBL" id="MCQ9304979.1"/>
    </source>
</evidence>
<comment type="caution">
    <text evidence="1">The sequence shown here is derived from an EMBL/GenBank/DDBJ whole genome shotgun (WGS) entry which is preliminary data.</text>
</comment>
<dbReference type="AlphaFoldDB" id="A0AAW5LRB8"/>